<organism evidence="3 4">
    <name type="scientific">Micromonospora endolithica</name>
    <dbReference type="NCBI Taxonomy" id="230091"/>
    <lineage>
        <taxon>Bacteria</taxon>
        <taxon>Bacillati</taxon>
        <taxon>Actinomycetota</taxon>
        <taxon>Actinomycetes</taxon>
        <taxon>Micromonosporales</taxon>
        <taxon>Micromonosporaceae</taxon>
        <taxon>Micromonospora</taxon>
    </lineage>
</organism>
<feature type="compositionally biased region" description="Low complexity" evidence="1">
    <location>
        <begin position="26"/>
        <end position="39"/>
    </location>
</feature>
<feature type="chain" id="PRO_5017237516" evidence="2">
    <location>
        <begin position="21"/>
        <end position="325"/>
    </location>
</feature>
<sequence>MRRVGMLVGLSVLVVVSAGCAPVDRASPGSPATGGTATPGPGGPDRWESFTTRATEVAAAWRPVPAWRTGYVPLQEPTVLVGDPGFSAETKTAFGLGWYRDQVALPTAVPKDGTIRFPDGTLTVPLVAAAEAYRQLDQGDPPTCPGRPKAPMTPPAEAPGGPDDAVSSPADACVPLTVTGVRLGTVPLRTSRGEATVPAWLFDVAEIDAPVARVAVAPSAVVPLPEPPAPAGTAPTELVGAQGGLRTQDGTTLTWQLGVGACDTGITPLVQEHDHVVVVGGGVVRSTGVCRSLLKLEPVTATLDAPLGDRPVLDVLTGQLLLVAP</sequence>
<feature type="region of interest" description="Disordered" evidence="1">
    <location>
        <begin position="136"/>
        <end position="171"/>
    </location>
</feature>
<comment type="caution">
    <text evidence="3">The sequence shown here is derived from an EMBL/GenBank/DDBJ whole genome shotgun (WGS) entry which is preliminary data.</text>
</comment>
<dbReference type="EMBL" id="RBAK01000002">
    <property type="protein sequence ID" value="RKN49613.1"/>
    <property type="molecule type" value="Genomic_DNA"/>
</dbReference>
<dbReference type="Proteomes" id="UP000281726">
    <property type="component" value="Unassembled WGS sequence"/>
</dbReference>
<proteinExistence type="predicted"/>
<feature type="region of interest" description="Disordered" evidence="1">
    <location>
        <begin position="24"/>
        <end position="45"/>
    </location>
</feature>
<gene>
    <name evidence="3" type="ORF">D7223_09120</name>
</gene>
<evidence type="ECO:0000313" key="3">
    <source>
        <dbReference type="EMBL" id="RKN49613.1"/>
    </source>
</evidence>
<keyword evidence="4" id="KW-1185">Reference proteome</keyword>
<name>A0A3A9ZMW4_9ACTN</name>
<accession>A0A3A9ZMW4</accession>
<evidence type="ECO:0000256" key="1">
    <source>
        <dbReference type="SAM" id="MobiDB-lite"/>
    </source>
</evidence>
<reference evidence="3 4" key="1">
    <citation type="journal article" date="2004" name="Syst. Appl. Microbiol.">
        <title>Cryptoendolithic actinomycetes from antarctic sandstone rock samples: Micromonospora endolithica sp. nov. and two isolates related to Micromonospora coerulea Jensen 1932.</title>
        <authorList>
            <person name="Hirsch P."/>
            <person name="Mevs U."/>
            <person name="Kroppenstedt R.M."/>
            <person name="Schumann P."/>
            <person name="Stackebrandt E."/>
        </authorList>
    </citation>
    <scope>NUCLEOTIDE SEQUENCE [LARGE SCALE GENOMIC DNA]</scope>
    <source>
        <strain evidence="3 4">JCM 12677</strain>
    </source>
</reference>
<keyword evidence="2" id="KW-0732">Signal</keyword>
<protein>
    <submittedName>
        <fullName evidence="3">Uncharacterized protein</fullName>
    </submittedName>
</protein>
<evidence type="ECO:0000313" key="4">
    <source>
        <dbReference type="Proteomes" id="UP000281726"/>
    </source>
</evidence>
<feature type="signal peptide" evidence="2">
    <location>
        <begin position="1"/>
        <end position="20"/>
    </location>
</feature>
<dbReference type="PROSITE" id="PS51257">
    <property type="entry name" value="PROKAR_LIPOPROTEIN"/>
    <property type="match status" value="1"/>
</dbReference>
<dbReference type="OrthoDB" id="4307068at2"/>
<dbReference type="AlphaFoldDB" id="A0A3A9ZMW4"/>
<dbReference type="RefSeq" id="WP_120726998.1">
    <property type="nucleotide sequence ID" value="NZ_RBAK01000002.1"/>
</dbReference>
<evidence type="ECO:0000256" key="2">
    <source>
        <dbReference type="SAM" id="SignalP"/>
    </source>
</evidence>